<accession>A0ABT3HGW4</accession>
<keyword evidence="6" id="KW-1185">Reference proteome</keyword>
<feature type="domain" description="Glycosyltransferase subfamily 4-like N-terminal" evidence="4">
    <location>
        <begin position="22"/>
        <end position="183"/>
    </location>
</feature>
<organism evidence="5 6">
    <name type="scientific">Rhodobium gokarnense</name>
    <dbReference type="NCBI Taxonomy" id="364296"/>
    <lineage>
        <taxon>Bacteria</taxon>
        <taxon>Pseudomonadati</taxon>
        <taxon>Pseudomonadota</taxon>
        <taxon>Alphaproteobacteria</taxon>
        <taxon>Hyphomicrobiales</taxon>
        <taxon>Rhodobiaceae</taxon>
        <taxon>Rhodobium</taxon>
    </lineage>
</organism>
<evidence type="ECO:0000256" key="1">
    <source>
        <dbReference type="ARBA" id="ARBA00022676"/>
    </source>
</evidence>
<comment type="caution">
    <text evidence="5">The sequence shown here is derived from an EMBL/GenBank/DDBJ whole genome shotgun (WGS) entry which is preliminary data.</text>
</comment>
<dbReference type="RefSeq" id="WP_264603210.1">
    <property type="nucleotide sequence ID" value="NZ_JAOQNS010000013.1"/>
</dbReference>
<dbReference type="InterPro" id="IPR028098">
    <property type="entry name" value="Glyco_trans_4-like_N"/>
</dbReference>
<evidence type="ECO:0000313" key="6">
    <source>
        <dbReference type="Proteomes" id="UP001209755"/>
    </source>
</evidence>
<dbReference type="EMBL" id="JAOQNS010000013">
    <property type="protein sequence ID" value="MCW2309642.1"/>
    <property type="molecule type" value="Genomic_DNA"/>
</dbReference>
<evidence type="ECO:0000256" key="2">
    <source>
        <dbReference type="ARBA" id="ARBA00022679"/>
    </source>
</evidence>
<keyword evidence="2" id="KW-0808">Transferase</keyword>
<dbReference type="PANTHER" id="PTHR12526">
    <property type="entry name" value="GLYCOSYLTRANSFERASE"/>
    <property type="match status" value="1"/>
</dbReference>
<dbReference type="CDD" id="cd03819">
    <property type="entry name" value="GT4_WavL-like"/>
    <property type="match status" value="1"/>
</dbReference>
<evidence type="ECO:0000313" key="5">
    <source>
        <dbReference type="EMBL" id="MCW2309642.1"/>
    </source>
</evidence>
<proteinExistence type="predicted"/>
<reference evidence="6" key="1">
    <citation type="submission" date="2023-07" db="EMBL/GenBank/DDBJ databases">
        <title>Genome sequencing of Purple Non-Sulfur Bacteria from various extreme environments.</title>
        <authorList>
            <person name="Mayer M."/>
        </authorList>
    </citation>
    <scope>NUCLEOTIDE SEQUENCE [LARGE SCALE GENOMIC DNA]</scope>
    <source>
        <strain evidence="6">DSM 17935</strain>
    </source>
</reference>
<evidence type="ECO:0000259" key="3">
    <source>
        <dbReference type="Pfam" id="PF00534"/>
    </source>
</evidence>
<protein>
    <submittedName>
        <fullName evidence="5">Glycosyltransferase involved in cell wall biosynthesis</fullName>
    </submittedName>
</protein>
<name>A0ABT3HGW4_9HYPH</name>
<feature type="domain" description="Glycosyl transferase family 1" evidence="3">
    <location>
        <begin position="199"/>
        <end position="372"/>
    </location>
</feature>
<evidence type="ECO:0000259" key="4">
    <source>
        <dbReference type="Pfam" id="PF13439"/>
    </source>
</evidence>
<dbReference type="InterPro" id="IPR001296">
    <property type="entry name" value="Glyco_trans_1"/>
</dbReference>
<keyword evidence="1" id="KW-0328">Glycosyltransferase</keyword>
<dbReference type="SUPFAM" id="SSF53756">
    <property type="entry name" value="UDP-Glycosyltransferase/glycogen phosphorylase"/>
    <property type="match status" value="1"/>
</dbReference>
<gene>
    <name evidence="5" type="ORF">M2319_003998</name>
</gene>
<dbReference type="Proteomes" id="UP001209755">
    <property type="component" value="Unassembled WGS sequence"/>
</dbReference>
<dbReference type="Gene3D" id="3.40.50.2000">
    <property type="entry name" value="Glycogen Phosphorylase B"/>
    <property type="match status" value="2"/>
</dbReference>
<sequence length="399" mass="41827">MESRERKAHRTVLQIVPELETGGAERTAVDVAAELVRQGWRAIVVSAGGRLVPELEAAGAEHITFPAATKNPALMLVNAFRLAGIVRREKVDILHARSRAPAWSALLAARLTGTPFVTTYHGAYNQKSALKGFYNSVMARGDVVIANSGYTARLIAARHMVADNGVAADGSRVVVIHRGTDLADYAEGAMTPGRLADLRTAWGLEGDAPVILHLARLTAWKGQTVLIDALARLAAEGRDVVGILAGDAQGRTDYVADLTRRIAAHGLEGRIRLVGHCADPAAAMHLATVVAVPSTEPEAFGRAAVEAQAAGRPVVVSDLGAVPETVLAPPEVAAGARTGWRVPACDAAALAEGLREALDLTPEARAALAARAAAHVQTHFSLGAMTGATLRQYERLLGA</sequence>
<dbReference type="Pfam" id="PF00534">
    <property type="entry name" value="Glycos_transf_1"/>
    <property type="match status" value="1"/>
</dbReference>
<dbReference type="Pfam" id="PF13439">
    <property type="entry name" value="Glyco_transf_4"/>
    <property type="match status" value="1"/>
</dbReference>
<dbReference type="PANTHER" id="PTHR12526:SF510">
    <property type="entry name" value="D-INOSITOL 3-PHOSPHATE GLYCOSYLTRANSFERASE"/>
    <property type="match status" value="1"/>
</dbReference>